<dbReference type="SUPFAM" id="SSF52172">
    <property type="entry name" value="CheY-like"/>
    <property type="match status" value="1"/>
</dbReference>
<gene>
    <name evidence="10" type="ORF">CC84DRAFT_1210689</name>
</gene>
<evidence type="ECO:0000256" key="6">
    <source>
        <dbReference type="PROSITE-ProRule" id="PRU00169"/>
    </source>
</evidence>
<evidence type="ECO:0000256" key="7">
    <source>
        <dbReference type="SAM" id="MobiDB-lite"/>
    </source>
</evidence>
<dbReference type="GO" id="GO:0009927">
    <property type="term" value="F:histidine phosphotransfer kinase activity"/>
    <property type="evidence" value="ECO:0007669"/>
    <property type="project" value="TreeGrafter"/>
</dbReference>
<dbReference type="EC" id="2.7.13.3" evidence="2"/>
<feature type="compositionally biased region" description="Polar residues" evidence="7">
    <location>
        <begin position="312"/>
        <end position="329"/>
    </location>
</feature>
<dbReference type="Proteomes" id="UP000077069">
    <property type="component" value="Unassembled WGS sequence"/>
</dbReference>
<dbReference type="InterPro" id="IPR004358">
    <property type="entry name" value="Sig_transdc_His_kin-like_C"/>
</dbReference>
<dbReference type="SMART" id="SM00387">
    <property type="entry name" value="HATPase_c"/>
    <property type="match status" value="1"/>
</dbReference>
<dbReference type="InterPro" id="IPR036890">
    <property type="entry name" value="HATPase_C_sf"/>
</dbReference>
<dbReference type="OrthoDB" id="10249433at2759"/>
<dbReference type="SMART" id="SM00448">
    <property type="entry name" value="REC"/>
    <property type="match status" value="1"/>
</dbReference>
<keyword evidence="11" id="KW-1185">Reference proteome</keyword>
<dbReference type="PANTHER" id="PTHR43047:SF72">
    <property type="entry name" value="OSMOSENSING HISTIDINE PROTEIN KINASE SLN1"/>
    <property type="match status" value="1"/>
</dbReference>
<dbReference type="AlphaFoldDB" id="A0A177BX07"/>
<dbReference type="InterPro" id="IPR003594">
    <property type="entry name" value="HATPase_dom"/>
</dbReference>
<feature type="region of interest" description="Disordered" evidence="7">
    <location>
        <begin position="1028"/>
        <end position="1056"/>
    </location>
</feature>
<feature type="modified residue" description="4-aspartylphosphate" evidence="6">
    <location>
        <position position="1120"/>
    </location>
</feature>
<evidence type="ECO:0000256" key="5">
    <source>
        <dbReference type="ARBA" id="ARBA00022777"/>
    </source>
</evidence>
<evidence type="ECO:0000256" key="3">
    <source>
        <dbReference type="ARBA" id="ARBA00022553"/>
    </source>
</evidence>
<dbReference type="Gene3D" id="3.30.450.40">
    <property type="match status" value="1"/>
</dbReference>
<dbReference type="PRINTS" id="PR00344">
    <property type="entry name" value="BCTRLSENSOR"/>
</dbReference>
<dbReference type="InterPro" id="IPR029016">
    <property type="entry name" value="GAF-like_dom_sf"/>
</dbReference>
<feature type="region of interest" description="Disordered" evidence="7">
    <location>
        <begin position="309"/>
        <end position="348"/>
    </location>
</feature>
<keyword evidence="5" id="KW-0418">Kinase</keyword>
<keyword evidence="4" id="KW-0808">Transferase</keyword>
<dbReference type="InterPro" id="IPR001789">
    <property type="entry name" value="Sig_transdc_resp-reg_receiver"/>
</dbReference>
<dbReference type="CDD" id="cd17546">
    <property type="entry name" value="REC_hyHK_CKI1_RcsC-like"/>
    <property type="match status" value="1"/>
</dbReference>
<dbReference type="Pfam" id="PF02518">
    <property type="entry name" value="HATPase_c"/>
    <property type="match status" value="1"/>
</dbReference>
<accession>A0A177BX07</accession>
<evidence type="ECO:0000256" key="1">
    <source>
        <dbReference type="ARBA" id="ARBA00000085"/>
    </source>
</evidence>
<dbReference type="Gene3D" id="3.30.565.10">
    <property type="entry name" value="Histidine kinase-like ATPase, C-terminal domain"/>
    <property type="match status" value="1"/>
</dbReference>
<dbReference type="Gene3D" id="3.40.50.2300">
    <property type="match status" value="1"/>
</dbReference>
<feature type="domain" description="Histidine kinase" evidence="8">
    <location>
        <begin position="553"/>
        <end position="815"/>
    </location>
</feature>
<evidence type="ECO:0000313" key="10">
    <source>
        <dbReference type="EMBL" id="OAF98849.1"/>
    </source>
</evidence>
<dbReference type="SUPFAM" id="SSF55874">
    <property type="entry name" value="ATPase domain of HSP90 chaperone/DNA topoisomerase II/histidine kinase"/>
    <property type="match status" value="1"/>
</dbReference>
<dbReference type="GeneID" id="28765791"/>
<dbReference type="Gene3D" id="1.10.287.130">
    <property type="match status" value="1"/>
</dbReference>
<evidence type="ECO:0000259" key="9">
    <source>
        <dbReference type="PROSITE" id="PS50110"/>
    </source>
</evidence>
<dbReference type="EMBL" id="KV441564">
    <property type="protein sequence ID" value="OAF98849.1"/>
    <property type="molecule type" value="Genomic_DNA"/>
</dbReference>
<dbReference type="InterPro" id="IPR011006">
    <property type="entry name" value="CheY-like_superfamily"/>
</dbReference>
<comment type="catalytic activity">
    <reaction evidence="1">
        <text>ATP + protein L-histidine = ADP + protein N-phospho-L-histidine.</text>
        <dbReference type="EC" id="2.7.13.3"/>
    </reaction>
</comment>
<dbReference type="PANTHER" id="PTHR43047">
    <property type="entry name" value="TWO-COMPONENT HISTIDINE PROTEIN KINASE"/>
    <property type="match status" value="1"/>
</dbReference>
<organism evidence="10 11">
    <name type="scientific">Paraphaeosphaeria sporulosa</name>
    <dbReference type="NCBI Taxonomy" id="1460663"/>
    <lineage>
        <taxon>Eukaryota</taxon>
        <taxon>Fungi</taxon>
        <taxon>Dikarya</taxon>
        <taxon>Ascomycota</taxon>
        <taxon>Pezizomycotina</taxon>
        <taxon>Dothideomycetes</taxon>
        <taxon>Pleosporomycetidae</taxon>
        <taxon>Pleosporales</taxon>
        <taxon>Massarineae</taxon>
        <taxon>Didymosphaeriaceae</taxon>
        <taxon>Paraphaeosphaeria</taxon>
    </lineage>
</organism>
<dbReference type="SMART" id="SM00388">
    <property type="entry name" value="HisKA"/>
    <property type="match status" value="1"/>
</dbReference>
<evidence type="ECO:0000256" key="4">
    <source>
        <dbReference type="ARBA" id="ARBA00022679"/>
    </source>
</evidence>
<dbReference type="Pfam" id="PF00072">
    <property type="entry name" value="Response_reg"/>
    <property type="match status" value="1"/>
</dbReference>
<keyword evidence="3 6" id="KW-0597">Phosphoprotein</keyword>
<dbReference type="GO" id="GO:0000155">
    <property type="term" value="F:phosphorelay sensor kinase activity"/>
    <property type="evidence" value="ECO:0007669"/>
    <property type="project" value="InterPro"/>
</dbReference>
<dbReference type="SUPFAM" id="SSF47384">
    <property type="entry name" value="Homodimeric domain of signal transducing histidine kinase"/>
    <property type="match status" value="1"/>
</dbReference>
<dbReference type="CDD" id="cd00082">
    <property type="entry name" value="HisKA"/>
    <property type="match status" value="1"/>
</dbReference>
<proteinExistence type="predicted"/>
<evidence type="ECO:0000256" key="2">
    <source>
        <dbReference type="ARBA" id="ARBA00012438"/>
    </source>
</evidence>
<dbReference type="STRING" id="1460663.A0A177BX07"/>
<dbReference type="PROSITE" id="PS50109">
    <property type="entry name" value="HIS_KIN"/>
    <property type="match status" value="1"/>
</dbReference>
<protein>
    <recommendedName>
        <fullName evidence="2">histidine kinase</fullName>
        <ecNumber evidence="2">2.7.13.3</ecNumber>
    </recommendedName>
</protein>
<name>A0A177BX07_9PLEO</name>
<feature type="region of interest" description="Disordered" evidence="7">
    <location>
        <begin position="614"/>
        <end position="633"/>
    </location>
</feature>
<feature type="domain" description="Response regulatory" evidence="9">
    <location>
        <begin position="1065"/>
        <end position="1206"/>
    </location>
</feature>
<dbReference type="InterPro" id="IPR036097">
    <property type="entry name" value="HisK_dim/P_sf"/>
</dbReference>
<dbReference type="GO" id="GO:0005886">
    <property type="term" value="C:plasma membrane"/>
    <property type="evidence" value="ECO:0007669"/>
    <property type="project" value="TreeGrafter"/>
</dbReference>
<dbReference type="InterPro" id="IPR005467">
    <property type="entry name" value="His_kinase_dom"/>
</dbReference>
<evidence type="ECO:0000259" key="8">
    <source>
        <dbReference type="PROSITE" id="PS50109"/>
    </source>
</evidence>
<dbReference type="InterPro" id="IPR003661">
    <property type="entry name" value="HisK_dim/P_dom"/>
</dbReference>
<evidence type="ECO:0000313" key="11">
    <source>
        <dbReference type="Proteomes" id="UP000077069"/>
    </source>
</evidence>
<reference evidence="10 11" key="1">
    <citation type="submission" date="2016-05" db="EMBL/GenBank/DDBJ databases">
        <title>Comparative analysis of secretome profiles of manganese(II)-oxidizing ascomycete fungi.</title>
        <authorList>
            <consortium name="DOE Joint Genome Institute"/>
            <person name="Zeiner C.A."/>
            <person name="Purvine S.O."/>
            <person name="Zink E.M."/>
            <person name="Wu S."/>
            <person name="Pasa-Tolic L."/>
            <person name="Chaput D.L."/>
            <person name="Haridas S."/>
            <person name="Grigoriev I.V."/>
            <person name="Santelli C.M."/>
            <person name="Hansel C.M."/>
        </authorList>
    </citation>
    <scope>NUCLEOTIDE SEQUENCE [LARGE SCALE GENOMIC DNA]</scope>
    <source>
        <strain evidence="10 11">AP3s5-JAC2a</strain>
    </source>
</reference>
<dbReference type="SUPFAM" id="SSF55781">
    <property type="entry name" value="GAF domain-like"/>
    <property type="match status" value="1"/>
</dbReference>
<dbReference type="PROSITE" id="PS50110">
    <property type="entry name" value="RESPONSE_REGULATORY"/>
    <property type="match status" value="1"/>
</dbReference>
<dbReference type="InParanoid" id="A0A177BX07"/>
<sequence>MAASSSACAQPGQAEDNRERVRAYEVAAYLSAASFPFEIADGPPLNPLPSRDLTLNALVQHGVHRMDCDRAFLSLIDNRNQFVCAEMTKSQPLDGGDLTQPLLLGASRIPLEWGVCPYTMSVFRGMPVDIPETPYIVADPSFFCIKDFRQIPLFARRPYVAGYPHMISYIEIPLRSLSGHIIGSYCVVDDKARDFLRPDALKTLREVTSAIGSYLNMKRMEGSRTRSERMMEGLRQFIEAKQEIASGRDTIEAIGYRTGPFDLGISKKTFPTSLPSSQTNILDSNQSLECPPSLIPLALQDVSLDTHGAMPNLSNATSLASPQGSSNHATGGRLEPQSPHQRDASRSLTSDLATRINNLFVAAANTAGHAMDLDGLAFFDAITTGDHSPGDSYLRPNADEEEPLATPLAEYRGDDTTRVQSAQQPRQSVIRRLTAEYPRGHLFVVDEHGVLDCESNRTANTDKHSREDLAASAQWDSLLNCIPNARIAIFLPLWHYQREVCFATCLAWVNVTAKTLDTGDLNSLTAFGNSLMAEVFRLEALTNTQAKSDFVSSISHELRSPLHGIQATTELIQGSIKDPVLLSLADMIESCSNTLLETFDHLLEFSNINSRARDAPLAEETTPTRGESTNVHKKKEAIDMRALVEDVVDAGSLRHLSDVGLNHGLTKKRREATGGREEPFPCDSVMITTNIENNHDWVICTDTESWKRILFNVVGNALKFTTSGHIEVALKMLEQTHADSPCISLSVTDTGIGMSPEFLKYHLFAPFMQENNLSSGTGLGLSIVKSIVDSLSGRIYVESRLHQGTRITVNVPFERESDSLSRLHVGRTLAQQDRLQGLSLGLLSIALPYSPVTEPILRIVSPPMVLLRSIRNICEGRIGMTVTDVSENVSPNVEVLVIDAHALLSADRLDYEINPSNFAPEATPRAIVFLGVPVKAIARRFGKGHAVCVNPPITGQKVLAGLLSALNEATPRGPKSAISSSIPVEEMTSPGLDQVYIEDLLGGNRYAMPQLKETNRSWSGELDQNTLGVTATTPQQPGSPKMTTHQTESTRQATSDSATSCRFKRLLLVDDNPINLKVLAAFATRLGLTFSTAADGAEAVRLYRTAVLEDADPYDCIFMDISMPIMNGFQAVRAIRDFEIQQGNLYSHEPGPERSKGTSPFRAYVFALTGLGSDASRNSARAAGFDKFLLKPVKFRDVVPLLSAIPAG</sequence>
<dbReference type="Pfam" id="PF00512">
    <property type="entry name" value="HisKA"/>
    <property type="match status" value="1"/>
</dbReference>
<dbReference type="RefSeq" id="XP_018029215.1">
    <property type="nucleotide sequence ID" value="XM_018182305.1"/>
</dbReference>